<gene>
    <name evidence="1" type="ORF">LLT3_05200</name>
</gene>
<dbReference type="Proteomes" id="UP000015664">
    <property type="component" value="Unassembled WGS sequence"/>
</dbReference>
<sequence>MYPLEDENPGPFQKLLEPFFEKMGDELFQTPKE</sequence>
<proteinExistence type="predicted"/>
<name>T0WRB6_LACLC</name>
<accession>T0WRB6</accession>
<reference evidence="1 2" key="1">
    <citation type="journal article" date="2013" name="ISME J.">
        <title>Multifactorial diversity sustains microbial community stability.</title>
        <authorList>
            <person name="Erkus O."/>
            <person name="de Jager V.C."/>
            <person name="Spus M."/>
            <person name="van Alen-Boerrigter I.J."/>
            <person name="van Rijswijck I.M."/>
            <person name="Hazelwood L."/>
            <person name="Janssen P.W."/>
            <person name="van Hijum S.A."/>
            <person name="Kleerebezem M."/>
            <person name="Smid E.J."/>
        </authorList>
    </citation>
    <scope>NUCLEOTIDE SEQUENCE [LARGE SCALE GENOMIC DNA]</scope>
    <source>
        <strain evidence="1 2">TIFN3</strain>
    </source>
</reference>
<evidence type="ECO:0000313" key="1">
    <source>
        <dbReference type="EMBL" id="EQC95143.1"/>
    </source>
</evidence>
<evidence type="ECO:0000313" key="2">
    <source>
        <dbReference type="Proteomes" id="UP000015664"/>
    </source>
</evidence>
<comment type="caution">
    <text evidence="1">The sequence shown here is derived from an EMBL/GenBank/DDBJ whole genome shotgun (WGS) entry which is preliminary data.</text>
</comment>
<dbReference type="AlphaFoldDB" id="T0WRB6"/>
<protein>
    <submittedName>
        <fullName evidence="1">Uncharacterized protein</fullName>
    </submittedName>
</protein>
<organism evidence="1 2">
    <name type="scientific">Lactococcus cremoris subsp. cremoris TIFN3</name>
    <dbReference type="NCBI Taxonomy" id="1234873"/>
    <lineage>
        <taxon>Bacteria</taxon>
        <taxon>Bacillati</taxon>
        <taxon>Bacillota</taxon>
        <taxon>Bacilli</taxon>
        <taxon>Lactobacillales</taxon>
        <taxon>Streptococcaceae</taxon>
        <taxon>Lactococcus</taxon>
        <taxon>Lactococcus cremoris subsp. cremoris</taxon>
    </lineage>
</organism>
<dbReference type="EMBL" id="ATBE01000191">
    <property type="protein sequence ID" value="EQC95143.1"/>
    <property type="molecule type" value="Genomic_DNA"/>
</dbReference>